<accession>A0A2I1PB56</accession>
<keyword evidence="3" id="KW-1185">Reference proteome</keyword>
<evidence type="ECO:0000256" key="1">
    <source>
        <dbReference type="SAM" id="MobiDB-lite"/>
    </source>
</evidence>
<feature type="region of interest" description="Disordered" evidence="1">
    <location>
        <begin position="1"/>
        <end position="72"/>
    </location>
</feature>
<dbReference type="Proteomes" id="UP000234206">
    <property type="component" value="Unassembled WGS sequence"/>
</dbReference>
<protein>
    <submittedName>
        <fullName evidence="2">Methionine aminopeptidase</fullName>
    </submittedName>
</protein>
<keyword evidence="2" id="KW-0031">Aminopeptidase</keyword>
<proteinExistence type="predicted"/>
<dbReference type="RefSeq" id="WP_070705507.1">
    <property type="nucleotide sequence ID" value="NZ_JBHLVH010000015.1"/>
</dbReference>
<dbReference type="GO" id="GO:0004177">
    <property type="term" value="F:aminopeptidase activity"/>
    <property type="evidence" value="ECO:0007669"/>
    <property type="project" value="UniProtKB-KW"/>
</dbReference>
<evidence type="ECO:0000313" key="2">
    <source>
        <dbReference type="EMBL" id="PKZ41858.1"/>
    </source>
</evidence>
<dbReference type="AlphaFoldDB" id="A0A2I1PB56"/>
<reference evidence="2 3" key="1">
    <citation type="submission" date="2017-12" db="EMBL/GenBank/DDBJ databases">
        <title>Phylogenetic diversity of female urinary microbiome.</title>
        <authorList>
            <person name="Thomas-White K."/>
            <person name="Wolfe A.J."/>
        </authorList>
    </citation>
    <scope>NUCLEOTIDE SEQUENCE [LARGE SCALE GENOMIC DNA]</scope>
    <source>
        <strain evidence="2 3">UMB1298</strain>
    </source>
</reference>
<dbReference type="EMBL" id="PKIZ01000008">
    <property type="protein sequence ID" value="PKZ41858.1"/>
    <property type="molecule type" value="Genomic_DNA"/>
</dbReference>
<evidence type="ECO:0000313" key="3">
    <source>
        <dbReference type="Proteomes" id="UP000234206"/>
    </source>
</evidence>
<organism evidence="2 3">
    <name type="scientific">Kytococcus schroeteri</name>
    <dbReference type="NCBI Taxonomy" id="138300"/>
    <lineage>
        <taxon>Bacteria</taxon>
        <taxon>Bacillati</taxon>
        <taxon>Actinomycetota</taxon>
        <taxon>Actinomycetes</taxon>
        <taxon>Micrococcales</taxon>
        <taxon>Kytococcaceae</taxon>
        <taxon>Kytococcus</taxon>
    </lineage>
</organism>
<feature type="compositionally biased region" description="Basic and acidic residues" evidence="1">
    <location>
        <begin position="12"/>
        <end position="22"/>
    </location>
</feature>
<keyword evidence="2" id="KW-0645">Protease</keyword>
<name>A0A2I1PB56_9MICO</name>
<gene>
    <name evidence="2" type="ORF">CYJ76_05225</name>
</gene>
<keyword evidence="2" id="KW-0378">Hydrolase</keyword>
<feature type="compositionally biased region" description="Polar residues" evidence="1">
    <location>
        <begin position="1"/>
        <end position="11"/>
    </location>
</feature>
<comment type="caution">
    <text evidence="2">The sequence shown here is derived from an EMBL/GenBank/DDBJ whole genome shotgun (WGS) entry which is preliminary data.</text>
</comment>
<sequence length="72" mass="7927">MSFYYNITTGQVERDDDNRSRNADVMGPYATEEEARNALATARANTEKWDAQDAAEADEAGGANWDNNPLNG</sequence>